<proteinExistence type="predicted"/>
<keyword evidence="6 11" id="KW-0106">Calcium</keyword>
<evidence type="ECO:0000256" key="8">
    <source>
        <dbReference type="ARBA" id="ARBA00022989"/>
    </source>
</evidence>
<dbReference type="GO" id="GO:0009653">
    <property type="term" value="P:anatomical structure morphogenesis"/>
    <property type="evidence" value="ECO:0007669"/>
    <property type="project" value="UniProtKB-ARBA"/>
</dbReference>
<keyword evidence="7" id="KW-0130">Cell adhesion</keyword>
<dbReference type="InterPro" id="IPR015919">
    <property type="entry name" value="Cadherin-like_sf"/>
</dbReference>
<feature type="signal peptide" evidence="12">
    <location>
        <begin position="1"/>
        <end position="23"/>
    </location>
</feature>
<dbReference type="PANTHER" id="PTHR24028:SF114">
    <property type="entry name" value="PCDH2G3 PROTEIN-RELATED"/>
    <property type="match status" value="1"/>
</dbReference>
<evidence type="ECO:0000256" key="7">
    <source>
        <dbReference type="ARBA" id="ARBA00022889"/>
    </source>
</evidence>
<organism evidence="14 15">
    <name type="scientific">Sinocyclocheilus anshuiensis</name>
    <dbReference type="NCBI Taxonomy" id="1608454"/>
    <lineage>
        <taxon>Eukaryota</taxon>
        <taxon>Metazoa</taxon>
        <taxon>Chordata</taxon>
        <taxon>Craniata</taxon>
        <taxon>Vertebrata</taxon>
        <taxon>Euteleostomi</taxon>
        <taxon>Actinopterygii</taxon>
        <taxon>Neopterygii</taxon>
        <taxon>Teleostei</taxon>
        <taxon>Ostariophysi</taxon>
        <taxon>Cypriniformes</taxon>
        <taxon>Cyprinidae</taxon>
        <taxon>Cyprininae</taxon>
        <taxon>Sinocyclocheilus</taxon>
    </lineage>
</organism>
<evidence type="ECO:0000256" key="9">
    <source>
        <dbReference type="ARBA" id="ARBA00023136"/>
    </source>
</evidence>
<evidence type="ECO:0000256" key="5">
    <source>
        <dbReference type="ARBA" id="ARBA00022737"/>
    </source>
</evidence>
<evidence type="ECO:0000256" key="10">
    <source>
        <dbReference type="ARBA" id="ARBA00023180"/>
    </source>
</evidence>
<accession>A0A671PCU9</accession>
<dbReference type="Proteomes" id="UP000472260">
    <property type="component" value="Unassembled WGS sequence"/>
</dbReference>
<reference evidence="14" key="2">
    <citation type="submission" date="2025-09" db="UniProtKB">
        <authorList>
            <consortium name="Ensembl"/>
        </authorList>
    </citation>
    <scope>IDENTIFICATION</scope>
</reference>
<evidence type="ECO:0000256" key="1">
    <source>
        <dbReference type="ARBA" id="ARBA00004251"/>
    </source>
</evidence>
<dbReference type="GO" id="GO:0005509">
    <property type="term" value="F:calcium ion binding"/>
    <property type="evidence" value="ECO:0007669"/>
    <property type="project" value="UniProtKB-UniRule"/>
</dbReference>
<dbReference type="Pfam" id="PF08266">
    <property type="entry name" value="Cadherin_2"/>
    <property type="match status" value="1"/>
</dbReference>
<evidence type="ECO:0000256" key="6">
    <source>
        <dbReference type="ARBA" id="ARBA00022837"/>
    </source>
</evidence>
<evidence type="ECO:0000313" key="15">
    <source>
        <dbReference type="Proteomes" id="UP000472260"/>
    </source>
</evidence>
<dbReference type="Ensembl" id="ENSSANT00000059338.1">
    <property type="protein sequence ID" value="ENSSANP00000055766.1"/>
    <property type="gene ID" value="ENSSANG00000027933.1"/>
</dbReference>
<comment type="subcellular location">
    <subcellularLocation>
        <location evidence="1">Cell membrane</location>
        <topology evidence="1">Single-pass type I membrane protein</topology>
    </subcellularLocation>
</comment>
<dbReference type="PROSITE" id="PS00232">
    <property type="entry name" value="CADHERIN_1"/>
    <property type="match status" value="1"/>
</dbReference>
<protein>
    <recommendedName>
        <fullName evidence="13">Cadherin domain-containing protein</fullName>
    </recommendedName>
</protein>
<dbReference type="Gene3D" id="2.60.40.60">
    <property type="entry name" value="Cadherins"/>
    <property type="match status" value="3"/>
</dbReference>
<sequence>IDKNIVLMFAFLFFVLMAHTAYGDLSYSFPEEMKRRSVIGNIAKDLGLDVNRLSSRKARIDTEGNRKRYCDINLNTGELTVAERIDREGLCGKKASCVLKQELMLENPLELHRISLHIDDINDNSPHFDEDVIRMEITESADKGERFLLGEAHDPDIGNNAVMSYTLESNENFVLYVKSNDLAGKYCELVLNKELDREQQKEVTLILTAVDGGTPPRSGTVAIHVTVLDANDNAPVFSQAVYKVSLNENSPLKTVVVTVSATDADEGQNGKVSSGTERHVSRREQLQTDVLFDHRAGVRFHFLPDLHHHHPGREVLSQEKAQTVV</sequence>
<evidence type="ECO:0000259" key="13">
    <source>
        <dbReference type="PROSITE" id="PS50268"/>
    </source>
</evidence>
<evidence type="ECO:0000256" key="2">
    <source>
        <dbReference type="ARBA" id="ARBA00022475"/>
    </source>
</evidence>
<keyword evidence="10" id="KW-0325">Glycoprotein</keyword>
<dbReference type="InterPro" id="IPR050174">
    <property type="entry name" value="Protocadherin/Cadherin-CA"/>
</dbReference>
<dbReference type="SMART" id="SM00112">
    <property type="entry name" value="CA"/>
    <property type="match status" value="2"/>
</dbReference>
<dbReference type="PRINTS" id="PR00205">
    <property type="entry name" value="CADHERIN"/>
</dbReference>
<keyword evidence="15" id="KW-1185">Reference proteome</keyword>
<dbReference type="PROSITE" id="PS50268">
    <property type="entry name" value="CADHERIN_2"/>
    <property type="match status" value="2"/>
</dbReference>
<evidence type="ECO:0000256" key="3">
    <source>
        <dbReference type="ARBA" id="ARBA00022692"/>
    </source>
</evidence>
<keyword evidence="3" id="KW-0812">Transmembrane</keyword>
<feature type="chain" id="PRO_5025353528" description="Cadherin domain-containing protein" evidence="12">
    <location>
        <begin position="24"/>
        <end position="325"/>
    </location>
</feature>
<dbReference type="InterPro" id="IPR013164">
    <property type="entry name" value="Cadherin_N"/>
</dbReference>
<dbReference type="GO" id="GO:0005886">
    <property type="term" value="C:plasma membrane"/>
    <property type="evidence" value="ECO:0007669"/>
    <property type="project" value="UniProtKB-SubCell"/>
</dbReference>
<name>A0A671PCU9_9TELE</name>
<dbReference type="FunFam" id="2.60.40.60:FF:000006">
    <property type="entry name" value="Protocadherin alpha 2"/>
    <property type="match status" value="1"/>
</dbReference>
<keyword evidence="2" id="KW-1003">Cell membrane</keyword>
<evidence type="ECO:0000256" key="12">
    <source>
        <dbReference type="SAM" id="SignalP"/>
    </source>
</evidence>
<feature type="domain" description="Cadherin" evidence="13">
    <location>
        <begin position="129"/>
        <end position="237"/>
    </location>
</feature>
<dbReference type="SUPFAM" id="SSF49313">
    <property type="entry name" value="Cadherin-like"/>
    <property type="match status" value="3"/>
</dbReference>
<keyword evidence="8" id="KW-1133">Transmembrane helix</keyword>
<keyword evidence="5" id="KW-0677">Repeat</keyword>
<dbReference type="GO" id="GO:0007156">
    <property type="term" value="P:homophilic cell adhesion via plasma membrane adhesion molecules"/>
    <property type="evidence" value="ECO:0007669"/>
    <property type="project" value="InterPro"/>
</dbReference>
<keyword evidence="4 12" id="KW-0732">Signal</keyword>
<dbReference type="InterPro" id="IPR020894">
    <property type="entry name" value="Cadherin_CS"/>
</dbReference>
<reference evidence="14" key="1">
    <citation type="submission" date="2025-08" db="UniProtKB">
        <authorList>
            <consortium name="Ensembl"/>
        </authorList>
    </citation>
    <scope>IDENTIFICATION</scope>
</reference>
<evidence type="ECO:0000313" key="14">
    <source>
        <dbReference type="Ensembl" id="ENSSANP00000055766.1"/>
    </source>
</evidence>
<keyword evidence="9" id="KW-0472">Membrane</keyword>
<dbReference type="CDD" id="cd11304">
    <property type="entry name" value="Cadherin_repeat"/>
    <property type="match status" value="2"/>
</dbReference>
<dbReference type="InterPro" id="IPR002126">
    <property type="entry name" value="Cadherin-like_dom"/>
</dbReference>
<dbReference type="FunFam" id="2.60.40.60:FF:000007">
    <property type="entry name" value="Protocadherin alpha 2"/>
    <property type="match status" value="1"/>
</dbReference>
<dbReference type="PANTHER" id="PTHR24028">
    <property type="entry name" value="CADHERIN-87A"/>
    <property type="match status" value="1"/>
</dbReference>
<dbReference type="AlphaFoldDB" id="A0A671PCU9"/>
<evidence type="ECO:0000256" key="11">
    <source>
        <dbReference type="PROSITE-ProRule" id="PRU00043"/>
    </source>
</evidence>
<feature type="domain" description="Cadherin" evidence="13">
    <location>
        <begin position="72"/>
        <end position="128"/>
    </location>
</feature>
<dbReference type="Pfam" id="PF00028">
    <property type="entry name" value="Cadherin"/>
    <property type="match status" value="1"/>
</dbReference>
<evidence type="ECO:0000256" key="4">
    <source>
        <dbReference type="ARBA" id="ARBA00022729"/>
    </source>
</evidence>